<feature type="compositionally biased region" description="Basic and acidic residues" evidence="8">
    <location>
        <begin position="515"/>
        <end position="527"/>
    </location>
</feature>
<keyword evidence="1 7" id="KW-0479">Metal-binding</keyword>
<feature type="compositionally biased region" description="Low complexity" evidence="8">
    <location>
        <begin position="458"/>
        <end position="473"/>
    </location>
</feature>
<dbReference type="SUPFAM" id="SSF54928">
    <property type="entry name" value="RNA-binding domain, RBD"/>
    <property type="match status" value="2"/>
</dbReference>
<proteinExistence type="predicted"/>
<keyword evidence="3 7" id="KW-0862">Zinc</keyword>
<dbReference type="SMART" id="SM00356">
    <property type="entry name" value="ZnF_C3H1"/>
    <property type="match status" value="1"/>
</dbReference>
<dbReference type="Gene3D" id="4.10.1000.10">
    <property type="entry name" value="Zinc finger, CCCH-type"/>
    <property type="match status" value="1"/>
</dbReference>
<dbReference type="InterPro" id="IPR000571">
    <property type="entry name" value="Znf_CCCH"/>
</dbReference>
<dbReference type="CDD" id="cd12257">
    <property type="entry name" value="RRM1_RBM26_like"/>
    <property type="match status" value="1"/>
</dbReference>
<feature type="region of interest" description="Disordered" evidence="8">
    <location>
        <begin position="257"/>
        <end position="379"/>
    </location>
</feature>
<dbReference type="GO" id="GO:0008270">
    <property type="term" value="F:zinc ion binding"/>
    <property type="evidence" value="ECO:0007669"/>
    <property type="project" value="UniProtKB-KW"/>
</dbReference>
<feature type="compositionally biased region" description="Basic and acidic residues" evidence="8">
    <location>
        <begin position="606"/>
        <end position="625"/>
    </location>
</feature>
<evidence type="ECO:0000256" key="6">
    <source>
        <dbReference type="PROSITE-ProRule" id="PRU00176"/>
    </source>
</evidence>
<dbReference type="InterPro" id="IPR035979">
    <property type="entry name" value="RBD_domain_sf"/>
</dbReference>
<keyword evidence="12" id="KW-1185">Reference proteome</keyword>
<feature type="domain" description="C3H1-type" evidence="10">
    <location>
        <begin position="177"/>
        <end position="205"/>
    </location>
</feature>
<protein>
    <recommendedName>
        <fullName evidence="13">C3H1-type domain-containing protein</fullName>
    </recommendedName>
</protein>
<feature type="compositionally biased region" description="Acidic residues" evidence="8">
    <location>
        <begin position="803"/>
        <end position="824"/>
    </location>
</feature>
<dbReference type="GO" id="GO:0005634">
    <property type="term" value="C:nucleus"/>
    <property type="evidence" value="ECO:0007669"/>
    <property type="project" value="TreeGrafter"/>
</dbReference>
<dbReference type="AlphaFoldDB" id="A0A5C3F0P5"/>
<dbReference type="InterPro" id="IPR045137">
    <property type="entry name" value="RBM26/27"/>
</dbReference>
<dbReference type="OrthoDB" id="443401at2759"/>
<feature type="compositionally biased region" description="Low complexity" evidence="8">
    <location>
        <begin position="779"/>
        <end position="802"/>
    </location>
</feature>
<evidence type="ECO:0000259" key="9">
    <source>
        <dbReference type="PROSITE" id="PS50102"/>
    </source>
</evidence>
<feature type="region of interest" description="Disordered" evidence="8">
    <location>
        <begin position="779"/>
        <end position="831"/>
    </location>
</feature>
<feature type="compositionally biased region" description="Gly residues" evidence="8">
    <location>
        <begin position="272"/>
        <end position="282"/>
    </location>
</feature>
<dbReference type="InterPro" id="IPR000504">
    <property type="entry name" value="RRM_dom"/>
</dbReference>
<comment type="function">
    <text evidence="5">May be involved in the turnover of nuclear polyadenylated (pA+) RNA.</text>
</comment>
<dbReference type="Pfam" id="PF01480">
    <property type="entry name" value="PWI"/>
    <property type="match status" value="1"/>
</dbReference>
<dbReference type="PANTHER" id="PTHR14398">
    <property type="entry name" value="RNA RECOGNITION RRM/RNP DOMAIN"/>
    <property type="match status" value="1"/>
</dbReference>
<feature type="region of interest" description="Disordered" evidence="8">
    <location>
        <begin position="591"/>
        <end position="637"/>
    </location>
</feature>
<evidence type="ECO:0000256" key="7">
    <source>
        <dbReference type="PROSITE-ProRule" id="PRU00723"/>
    </source>
</evidence>
<dbReference type="Pfam" id="PF00642">
    <property type="entry name" value="zf-CCCH"/>
    <property type="match status" value="1"/>
</dbReference>
<keyword evidence="4 6" id="KW-0694">RNA-binding</keyword>
<feature type="compositionally biased region" description="Gly residues" evidence="8">
    <location>
        <begin position="353"/>
        <end position="371"/>
    </location>
</feature>
<reference evidence="11 12" key="1">
    <citation type="submission" date="2018-03" db="EMBL/GenBank/DDBJ databases">
        <authorList>
            <person name="Guldener U."/>
        </authorList>
    </citation>
    <scope>NUCLEOTIDE SEQUENCE [LARGE SCALE GENOMIC DNA]</scope>
    <source>
        <strain evidence="11 12">DAOM196992</strain>
    </source>
</reference>
<dbReference type="PROSITE" id="PS50102">
    <property type="entry name" value="RRM"/>
    <property type="match status" value="1"/>
</dbReference>
<dbReference type="Proteomes" id="UP000323386">
    <property type="component" value="Unassembled WGS sequence"/>
</dbReference>
<evidence type="ECO:0000313" key="12">
    <source>
        <dbReference type="Proteomes" id="UP000323386"/>
    </source>
</evidence>
<evidence type="ECO:0000313" key="11">
    <source>
        <dbReference type="EMBL" id="SPO37019.1"/>
    </source>
</evidence>
<feature type="compositionally biased region" description="Low complexity" evidence="8">
    <location>
        <begin position="298"/>
        <end position="322"/>
    </location>
</feature>
<dbReference type="PROSITE" id="PS50103">
    <property type="entry name" value="ZF_C3H1"/>
    <property type="match status" value="1"/>
</dbReference>
<organism evidence="11 12">
    <name type="scientific">Pseudozyma flocculosa</name>
    <dbReference type="NCBI Taxonomy" id="84751"/>
    <lineage>
        <taxon>Eukaryota</taxon>
        <taxon>Fungi</taxon>
        <taxon>Dikarya</taxon>
        <taxon>Basidiomycota</taxon>
        <taxon>Ustilaginomycotina</taxon>
        <taxon>Ustilaginomycetes</taxon>
        <taxon>Ustilaginales</taxon>
        <taxon>Ustilaginaceae</taxon>
        <taxon>Pseudozyma</taxon>
    </lineage>
</organism>
<feature type="domain" description="RRM" evidence="9">
    <location>
        <begin position="382"/>
        <end position="454"/>
    </location>
</feature>
<keyword evidence="2 7" id="KW-0863">Zinc-finger</keyword>
<feature type="region of interest" description="Disordered" evidence="8">
    <location>
        <begin position="458"/>
        <end position="530"/>
    </location>
</feature>
<dbReference type="GO" id="GO:0003723">
    <property type="term" value="F:RNA binding"/>
    <property type="evidence" value="ECO:0007669"/>
    <property type="project" value="UniProtKB-UniRule"/>
</dbReference>
<dbReference type="Gene3D" id="3.30.70.330">
    <property type="match status" value="1"/>
</dbReference>
<evidence type="ECO:0000256" key="8">
    <source>
        <dbReference type="SAM" id="MobiDB-lite"/>
    </source>
</evidence>
<evidence type="ECO:0000256" key="5">
    <source>
        <dbReference type="ARBA" id="ARBA00043866"/>
    </source>
</evidence>
<dbReference type="Gene3D" id="1.20.1390.10">
    <property type="entry name" value="PWI domain"/>
    <property type="match status" value="1"/>
</dbReference>
<evidence type="ECO:0000256" key="2">
    <source>
        <dbReference type="ARBA" id="ARBA00022771"/>
    </source>
</evidence>
<dbReference type="SUPFAM" id="SSF90229">
    <property type="entry name" value="CCCH zinc finger"/>
    <property type="match status" value="1"/>
</dbReference>
<feature type="compositionally biased region" description="Low complexity" evidence="8">
    <location>
        <begin position="82"/>
        <end position="103"/>
    </location>
</feature>
<feature type="compositionally biased region" description="Low complexity" evidence="8">
    <location>
        <begin position="591"/>
        <end position="601"/>
    </location>
</feature>
<dbReference type="EMBL" id="OOIP01000005">
    <property type="protein sequence ID" value="SPO37019.1"/>
    <property type="molecule type" value="Genomic_DNA"/>
</dbReference>
<dbReference type="SMART" id="SM00360">
    <property type="entry name" value="RRM"/>
    <property type="match status" value="2"/>
</dbReference>
<feature type="zinc finger region" description="C3H1-type" evidence="7">
    <location>
        <begin position="177"/>
        <end position="205"/>
    </location>
</feature>
<evidence type="ECO:0000259" key="10">
    <source>
        <dbReference type="PROSITE" id="PS50103"/>
    </source>
</evidence>
<dbReference type="InterPro" id="IPR002483">
    <property type="entry name" value="PWI_dom"/>
</dbReference>
<dbReference type="InterPro" id="IPR012677">
    <property type="entry name" value="Nucleotide-bd_a/b_plait_sf"/>
</dbReference>
<evidence type="ECO:0008006" key="13">
    <source>
        <dbReference type="Google" id="ProtNLM"/>
    </source>
</evidence>
<evidence type="ECO:0000256" key="4">
    <source>
        <dbReference type="ARBA" id="ARBA00022884"/>
    </source>
</evidence>
<evidence type="ECO:0000256" key="1">
    <source>
        <dbReference type="ARBA" id="ARBA00022723"/>
    </source>
</evidence>
<dbReference type="FunFam" id="3.30.70.330:FF:000844">
    <property type="entry name" value="Proteins containing the RNA recognition motif"/>
    <property type="match status" value="1"/>
</dbReference>
<feature type="region of interest" description="Disordered" evidence="8">
    <location>
        <begin position="82"/>
        <end position="179"/>
    </location>
</feature>
<accession>A0A5C3F0P5</accession>
<gene>
    <name evidence="11" type="ORF">PSFLO_02491</name>
</gene>
<feature type="compositionally biased region" description="Basic and acidic residues" evidence="8">
    <location>
        <begin position="153"/>
        <end position="167"/>
    </location>
</feature>
<feature type="compositionally biased region" description="Basic and acidic residues" evidence="8">
    <location>
        <begin position="107"/>
        <end position="117"/>
    </location>
</feature>
<dbReference type="PANTHER" id="PTHR14398:SF0">
    <property type="entry name" value="ZINC FINGER PROTEIN SWM"/>
    <property type="match status" value="1"/>
</dbReference>
<evidence type="ECO:0000256" key="3">
    <source>
        <dbReference type="ARBA" id="ARBA00022833"/>
    </source>
</evidence>
<name>A0A5C3F0P5_9BASI</name>
<dbReference type="InterPro" id="IPR036855">
    <property type="entry name" value="Znf_CCCH_sf"/>
</dbReference>
<sequence length="831" mass="85750">MLFDAAHTDELKAWLASELGPICDADPEVLSDYVLALLKHDASETELQKLLREQLEDFLAAETEGFVSRTFDALASKAYLGPSATNSASAPATDPSSAEASASSRKRGADEDAERSSPPRQTRKLDDDSDASSSPSHRNGSTQSRPAIYDEPLDTRGPRSRDQRERGPGGGGGGRNGARKEMCRDFHNMGYCPRGASCKYEHSVNVMPNMPGQMGMGAPFGMPPMMGPGGPMGQMRPPHMGPGPMMFPGAPGYGMPPQGWAPNMRPPHGMQNHGGGGAGSPGPHGPNGHPGAPGEGGLAARLGGQASPASQAPQDAGAAGSPLGPDAAGDVSAQQQLPPHMMMGGPAAAAAGPGAGRGGFGGRGRGRGGPPGHFASQRRSNTTLVIENVPAEYLDLIKVNEYFKKFGTITNISIDVPGTKALVSYSQPHEAKAAHESPDVIFGNRFVKVYFQRLDEPQAGGAAPPAAAAQQAQPRPPYQPKPGFVPGQTSNVYHARPPAASPGAGSAGPGGAAASEERKKLFEDQKQKQATLDAQLAEQKALLGKLSDKTASAEERKATMTSLKKLGDDIKASTEAVKAAVAALAAAPAAAGGAGAKDAAASQNWREQKEKREKEQLDRELELHSKGASPGSTTEELRKKLESLKAEAAALGLDSNGASTSAGYAPRGRGRGAYAPRGTRGFAGYGRGGRGGAVANRSMRLDNRTTRVKVSDLPAGADRDKVQEHLKKFGEVESISDEGAEGLTVVYKTRASGEQAMRTGQEVPEVGTVKMSWISAPSAAGAGAGAGASSPALASSSGGDAPDSAEADADDGAAGGDEEYEDGDRDSSWKR</sequence>